<dbReference type="OrthoDB" id="3184970at2759"/>
<proteinExistence type="predicted"/>
<evidence type="ECO:0000313" key="2">
    <source>
        <dbReference type="Proteomes" id="UP001150266"/>
    </source>
</evidence>
<accession>A0A9W9A8S5</accession>
<dbReference type="Proteomes" id="UP001150266">
    <property type="component" value="Unassembled WGS sequence"/>
</dbReference>
<organism evidence="1 2">
    <name type="scientific">Lentinula aciculospora</name>
    <dbReference type="NCBI Taxonomy" id="153920"/>
    <lineage>
        <taxon>Eukaryota</taxon>
        <taxon>Fungi</taxon>
        <taxon>Dikarya</taxon>
        <taxon>Basidiomycota</taxon>
        <taxon>Agaricomycotina</taxon>
        <taxon>Agaricomycetes</taxon>
        <taxon>Agaricomycetidae</taxon>
        <taxon>Agaricales</taxon>
        <taxon>Marasmiineae</taxon>
        <taxon>Omphalotaceae</taxon>
        <taxon>Lentinula</taxon>
    </lineage>
</organism>
<comment type="caution">
    <text evidence="1">The sequence shown here is derived from an EMBL/GenBank/DDBJ whole genome shotgun (WGS) entry which is preliminary data.</text>
</comment>
<name>A0A9W9A8S5_9AGAR</name>
<dbReference type="AlphaFoldDB" id="A0A9W9A8S5"/>
<evidence type="ECO:0000313" key="1">
    <source>
        <dbReference type="EMBL" id="KAJ4477140.1"/>
    </source>
</evidence>
<gene>
    <name evidence="1" type="ORF">J3R30DRAFT_3482856</name>
</gene>
<reference evidence="1" key="1">
    <citation type="submission" date="2022-08" db="EMBL/GenBank/DDBJ databases">
        <title>A Global Phylogenomic Analysis of the Shiitake Genus Lentinula.</title>
        <authorList>
            <consortium name="DOE Joint Genome Institute"/>
            <person name="Sierra-Patev S."/>
            <person name="Min B."/>
            <person name="Naranjo-Ortiz M."/>
            <person name="Looney B."/>
            <person name="Konkel Z."/>
            <person name="Slot J.C."/>
            <person name="Sakamoto Y."/>
            <person name="Steenwyk J.L."/>
            <person name="Rokas A."/>
            <person name="Carro J."/>
            <person name="Camarero S."/>
            <person name="Ferreira P."/>
            <person name="Molpeceres G."/>
            <person name="Ruiz-Duenas F.J."/>
            <person name="Serrano A."/>
            <person name="Henrissat B."/>
            <person name="Drula E."/>
            <person name="Hughes K.W."/>
            <person name="Mata J.L."/>
            <person name="Ishikawa N.K."/>
            <person name="Vargas-Isla R."/>
            <person name="Ushijima S."/>
            <person name="Smith C.A."/>
            <person name="Ahrendt S."/>
            <person name="Andreopoulos W."/>
            <person name="He G."/>
            <person name="Labutti K."/>
            <person name="Lipzen A."/>
            <person name="Ng V."/>
            <person name="Riley R."/>
            <person name="Sandor L."/>
            <person name="Barry K."/>
            <person name="Martinez A.T."/>
            <person name="Xiao Y."/>
            <person name="Gibbons J.G."/>
            <person name="Terashima K."/>
            <person name="Grigoriev I.V."/>
            <person name="Hibbett D.S."/>
        </authorList>
    </citation>
    <scope>NUCLEOTIDE SEQUENCE</scope>
    <source>
        <strain evidence="1">JLM2183</strain>
    </source>
</reference>
<protein>
    <recommendedName>
        <fullName evidence="3">BTB domain-containing protein</fullName>
    </recommendedName>
</protein>
<keyword evidence="2" id="KW-1185">Reference proteome</keyword>
<sequence length="308" mass="34558">MSSPLLEPLTSLEAHEIPPCEAGESESCNLPTDIVLRSSDGTRFGAHTRNLGIYSHGFPKADSVVHTKDEVVLSEDSDVLMLLLKFMHLQPQPDLSLLSSKLLIKFANAAEKYGVYCATGVCKVMIDLSVNDQPFEAYLYAQRHGYPSILAKAGKLAITQEPAKFFAYAHSIGDTSWRDLAELETHNLPTKEVWEALKQYPDWPPIFGAWYYKRELMRETVFEILKSPIPVQHKGGQMRCADWYPFYIEVLGKMGTAVPSEKIFLQAIESSLPRLNGCGHCHIVINSMKIRMNSLNTIARRPLASFLN</sequence>
<dbReference type="EMBL" id="JAOTPV010000010">
    <property type="protein sequence ID" value="KAJ4477140.1"/>
    <property type="molecule type" value="Genomic_DNA"/>
</dbReference>
<evidence type="ECO:0008006" key="3">
    <source>
        <dbReference type="Google" id="ProtNLM"/>
    </source>
</evidence>